<dbReference type="GeneID" id="29081806"/>
<proteinExistence type="predicted"/>
<sequence>MTELNCNEVVSQWGNFGDNDPIEYGTKFVKADVEQENCFYVVEISTPWATGDNFYLSKGYVDLNDDWINWKDIRRYAGNEITHEETAKEYQVSALVDYYGIHEFNGEPLTREFPVCENGLRNVVITEAEALFILKDFGIIVEGSEEVITVTTINYNESRIGCFKASDIESIGETVDGEGVINLDDDTTIIVSESLERLEIMLGDFLEEYDITVITGEEEEDDNE</sequence>
<accession>A0A140HLI8</accession>
<dbReference type="OrthoDB" id="10422at10239"/>
<dbReference type="EMBL" id="KU577463">
    <property type="protein sequence ID" value="AMO25850.1"/>
    <property type="molecule type" value="Genomic_DNA"/>
</dbReference>
<gene>
    <name evidence="1" type="ORF">Blue_027</name>
</gene>
<dbReference type="RefSeq" id="YP_009285339.1">
    <property type="nucleotide sequence ID" value="NC_031056.1"/>
</dbReference>
<name>A0A140HLI8_9CAUD</name>
<evidence type="ECO:0000313" key="2">
    <source>
        <dbReference type="Proteomes" id="UP000201785"/>
    </source>
</evidence>
<protein>
    <submittedName>
        <fullName evidence="1">Uncharacterized protein</fullName>
    </submittedName>
</protein>
<organism evidence="1 2">
    <name type="scientific">Bacillus phage Deep Blue</name>
    <dbReference type="NCBI Taxonomy" id="1792245"/>
    <lineage>
        <taxon>Viruses</taxon>
        <taxon>Duplodnaviria</taxon>
        <taxon>Heunggongvirae</taxon>
        <taxon>Uroviricota</taxon>
        <taxon>Caudoviricetes</taxon>
        <taxon>Herelleviridae</taxon>
        <taxon>Bastillevirinae</taxon>
        <taxon>Caeruleovirus</taxon>
        <taxon>Caeruleovirus deepblue</taxon>
    </lineage>
</organism>
<keyword evidence="2" id="KW-1185">Reference proteome</keyword>
<dbReference type="Proteomes" id="UP000201785">
    <property type="component" value="Segment"/>
</dbReference>
<reference evidence="1 2" key="1">
    <citation type="journal article" date="2016" name="Genome Announc.">
        <title>Complete Genome Sequence of Bacteriophage Deep-Blue Infecting Emetic Bacillus cereus.</title>
        <authorList>
            <person name="Hock L."/>
            <person name="Gillis A."/>
            <person name="Mahillon J."/>
        </authorList>
    </citation>
    <scope>NUCLEOTIDE SEQUENCE [LARGE SCALE GENOMIC DNA]</scope>
</reference>
<evidence type="ECO:0000313" key="1">
    <source>
        <dbReference type="EMBL" id="AMO25850.1"/>
    </source>
</evidence>
<dbReference type="KEGG" id="vg:29081806"/>